<keyword evidence="9" id="KW-0460">Magnesium</keyword>
<accession>A0A4S4L4N8</accession>
<sequence>MPTSSKNASCTSNGSHPPIVSEGPLTTFVLIKWRTYCRAFFIAKRVSEEEQAARVLVSFEDPQIAVWIDNERDRLERLTFHALYLEIRQRWLPTDWDLNLFNKITKSTQPASTPFDEWYQQLAHANSGLQETSYYFDDKSLRRSIEGGLHADLLWEVRNVQPPLTSDLDLQTWIERVSRLDEKIRRSAFSLSNLSTALPRLPQRGPNVPSPVLSRSHAISSTKTIRVPRLSDEERSLLQENGGCFKCRKFFAGHTSKTCDGDFPDGASYKPLTRAAADAAKHTQSSPVTSRGRVAAVLPAITDDTTGVLGDGTESEEYVHSHIIASIPSPTPSSNASPFATPSLVWPCQIHGPSSLPVQTEGLIDVGSQFVLICRSLSQKLGLRQHKLPQPIPLGLAFDAPPLISSSCVPLSPHDTLSSVPPSAPPLLATHWVKVRLSSRDYLYSARSVRALIAPDSLCLPLILDGPFLKHNQIVVDIDASSCIAKDCGYDLLQPPPVTPSTTKLGPVDARRQIQRDRKLMFEQLNCRLLSQRADVDRRTQASVNYVASVDVLDSRIQELVHADQLKELNQRMRQKFADRFPSDIPPTAQLPTDVYYRIKLKNPNMTIARRSYSCPRKYREAWSTLLDQHLAAGRIRPSSSEYCSPSFVIPKADPTVLPCWVNDYRIINANTVPDNHPLPRVDDILADCAKGKIWGKMDMTNSFFQTRVHPDDIHLTAVTTPFGLYEWTVMPMGGRNAPATHQRRMCAALRKYIVSRILDWPIPQTVTDVRAFLGLVRYISAFLPQLAEHTRVLTPLTTLEAEKSWPGWTNTHQDAFIAIKALVVSRECLTTIDHEHPGDNKIFVTCDASDWRTGAVLSYGPTWESARPVAFDSCQLSGAALNYPVHEKELLAIVRALQKWRCDLLGTPFVVRTDHRTLENFQTQRDLSRRQMRWQDFLSSYDFTIQYLPGADNSVADSLSRLFPDGEPHVSAASPTTTTSSSPIDTSDPAKFCQSTTGHIASVLSITSDPELLVSIRTGYTTDPWCVKLQQNLGSMPGVTQSEGLLYVGGCLVVPRVNALREQLFRLAHDSLGHFGANKSYASLRSSYYWPNMRRDLEQGYVPSCNECQRNKSLSSRPTGPLHPLPVPDARGDSVAIDFIGPLPEEKGFNCIASFTDRLRSDIRLVPCRMDISAEKFAAIFFDHWYCENGLPLEIISDRDKLFISSFWKSLTRLCGVTLKMSSSFHPETDGASERMNKTVNQCLRFHVDRQQKGWVRSLPLVRFHMMNTLNAFTGLSPFQLRMGRSPRLIPPLVSPSTSSTSKSDVSPSTSSTSKSDVAASDFISHMIDLEFEAKDTLLTSKLSQAHSTNAHRNPDPVLKIGDRVLLSTFHRRREYTSHDQKHVAKFMPRYDGPYKIIHAFPNTSTYELSLPSSSKTFSTFHISQLRVFRDNDDVSFPSRTLSRPGPLVSVDGFDEWEIDRIIDQRRRGRGFQYLVQWKGWGHEDSCWISGRELDDCAALDAWEALPGNRPTKRRSAPRTRG</sequence>
<keyword evidence="20" id="KW-1185">Reference proteome</keyword>
<feature type="region of interest" description="Disordered" evidence="16">
    <location>
        <begin position="967"/>
        <end position="988"/>
    </location>
</feature>
<dbReference type="GO" id="GO:0006508">
    <property type="term" value="P:proteolysis"/>
    <property type="evidence" value="ECO:0007669"/>
    <property type="project" value="UniProtKB-KW"/>
</dbReference>
<evidence type="ECO:0000256" key="12">
    <source>
        <dbReference type="ARBA" id="ARBA00022918"/>
    </source>
</evidence>
<dbReference type="SUPFAM" id="SSF53098">
    <property type="entry name" value="Ribonuclease H-like"/>
    <property type="match status" value="1"/>
</dbReference>
<evidence type="ECO:0000256" key="16">
    <source>
        <dbReference type="SAM" id="MobiDB-lite"/>
    </source>
</evidence>
<keyword evidence="1" id="KW-0645">Protease</keyword>
<keyword evidence="7" id="KW-0255">Endonuclease</keyword>
<dbReference type="GO" id="GO:0006310">
    <property type="term" value="P:DNA recombination"/>
    <property type="evidence" value="ECO:0007669"/>
    <property type="project" value="UniProtKB-KW"/>
</dbReference>
<evidence type="ECO:0000256" key="13">
    <source>
        <dbReference type="ARBA" id="ARBA00022932"/>
    </source>
</evidence>
<evidence type="ECO:0000256" key="2">
    <source>
        <dbReference type="ARBA" id="ARBA00022679"/>
    </source>
</evidence>
<keyword evidence="11" id="KW-0229">DNA integration</keyword>
<dbReference type="GO" id="GO:0003964">
    <property type="term" value="F:RNA-directed DNA polymerase activity"/>
    <property type="evidence" value="ECO:0007669"/>
    <property type="project" value="UniProtKB-KW"/>
</dbReference>
<evidence type="ECO:0000256" key="3">
    <source>
        <dbReference type="ARBA" id="ARBA00022695"/>
    </source>
</evidence>
<evidence type="ECO:0000256" key="15">
    <source>
        <dbReference type="ARBA" id="ARBA00023172"/>
    </source>
</evidence>
<evidence type="ECO:0000256" key="6">
    <source>
        <dbReference type="ARBA" id="ARBA00022750"/>
    </source>
</evidence>
<dbReference type="GO" id="GO:0004190">
    <property type="term" value="F:aspartic-type endopeptidase activity"/>
    <property type="evidence" value="ECO:0007669"/>
    <property type="project" value="UniProtKB-KW"/>
</dbReference>
<dbReference type="InterPro" id="IPR041588">
    <property type="entry name" value="Integrase_H2C2"/>
</dbReference>
<keyword evidence="8" id="KW-0378">Hydrolase</keyword>
<evidence type="ECO:0000313" key="20">
    <source>
        <dbReference type="Proteomes" id="UP000310158"/>
    </source>
</evidence>
<keyword evidence="12" id="KW-0695">RNA-directed DNA polymerase</keyword>
<keyword evidence="15" id="KW-0233">DNA recombination</keyword>
<dbReference type="Gene3D" id="3.10.10.10">
    <property type="entry name" value="HIV Type 1 Reverse Transcriptase, subunit A, domain 1"/>
    <property type="match status" value="1"/>
</dbReference>
<dbReference type="PANTHER" id="PTHR37984">
    <property type="entry name" value="PROTEIN CBG26694"/>
    <property type="match status" value="1"/>
</dbReference>
<dbReference type="GO" id="GO:0006338">
    <property type="term" value="P:chromatin remodeling"/>
    <property type="evidence" value="ECO:0007669"/>
    <property type="project" value="UniProtKB-ARBA"/>
</dbReference>
<name>A0A4S4L4N8_9AGAM</name>
<evidence type="ECO:0000256" key="8">
    <source>
        <dbReference type="ARBA" id="ARBA00022801"/>
    </source>
</evidence>
<organism evidence="19 20">
    <name type="scientific">Bondarzewia mesenterica</name>
    <dbReference type="NCBI Taxonomy" id="1095465"/>
    <lineage>
        <taxon>Eukaryota</taxon>
        <taxon>Fungi</taxon>
        <taxon>Dikarya</taxon>
        <taxon>Basidiomycota</taxon>
        <taxon>Agaricomycotina</taxon>
        <taxon>Agaricomycetes</taxon>
        <taxon>Russulales</taxon>
        <taxon>Bondarzewiaceae</taxon>
        <taxon>Bondarzewia</taxon>
    </lineage>
</organism>
<keyword evidence="13" id="KW-0239">DNA-directed DNA polymerase</keyword>
<keyword evidence="6" id="KW-0064">Aspartyl protease</keyword>
<dbReference type="Gene3D" id="1.10.340.70">
    <property type="match status" value="1"/>
</dbReference>
<dbReference type="Gene3D" id="2.40.50.40">
    <property type="match status" value="1"/>
</dbReference>
<dbReference type="Pfam" id="PF17917">
    <property type="entry name" value="RT_RNaseH"/>
    <property type="match status" value="1"/>
</dbReference>
<evidence type="ECO:0000259" key="18">
    <source>
        <dbReference type="PROSITE" id="PS50994"/>
    </source>
</evidence>
<evidence type="ECO:0000313" key="19">
    <source>
        <dbReference type="EMBL" id="THH06299.1"/>
    </source>
</evidence>
<dbReference type="InterPro" id="IPR041373">
    <property type="entry name" value="RT_RNaseH"/>
</dbReference>
<proteinExistence type="predicted"/>
<dbReference type="Pfam" id="PF24626">
    <property type="entry name" value="SH3_Tf2-1"/>
    <property type="match status" value="1"/>
</dbReference>
<feature type="domain" description="Chromo" evidence="17">
    <location>
        <begin position="1458"/>
        <end position="1501"/>
    </location>
</feature>
<keyword evidence="2" id="KW-0808">Transferase</keyword>
<evidence type="ECO:0000256" key="10">
    <source>
        <dbReference type="ARBA" id="ARBA00022884"/>
    </source>
</evidence>
<feature type="region of interest" description="Disordered" evidence="16">
    <location>
        <begin position="1291"/>
        <end position="1317"/>
    </location>
</feature>
<comment type="caution">
    <text evidence="19">The sequence shown here is derived from an EMBL/GenBank/DDBJ whole genome shotgun (WGS) entry which is preliminary data.</text>
</comment>
<dbReference type="OrthoDB" id="2369050at2759"/>
<dbReference type="GO" id="GO:0004519">
    <property type="term" value="F:endonuclease activity"/>
    <property type="evidence" value="ECO:0007669"/>
    <property type="project" value="UniProtKB-KW"/>
</dbReference>
<keyword evidence="4" id="KW-0540">Nuclease</keyword>
<dbReference type="Proteomes" id="UP000310158">
    <property type="component" value="Unassembled WGS sequence"/>
</dbReference>
<dbReference type="InterPro" id="IPR000477">
    <property type="entry name" value="RT_dom"/>
</dbReference>
<dbReference type="InterPro" id="IPR000953">
    <property type="entry name" value="Chromo/chromo_shadow_dom"/>
</dbReference>
<dbReference type="InterPro" id="IPR056924">
    <property type="entry name" value="SH3_Tf2-1"/>
</dbReference>
<dbReference type="CDD" id="cd09274">
    <property type="entry name" value="RNase_HI_RT_Ty3"/>
    <property type="match status" value="1"/>
</dbReference>
<evidence type="ECO:0008006" key="21">
    <source>
        <dbReference type="Google" id="ProtNLM"/>
    </source>
</evidence>
<evidence type="ECO:0000256" key="11">
    <source>
        <dbReference type="ARBA" id="ARBA00022908"/>
    </source>
</evidence>
<dbReference type="GO" id="GO:0003723">
    <property type="term" value="F:RNA binding"/>
    <property type="evidence" value="ECO:0007669"/>
    <property type="project" value="UniProtKB-KW"/>
</dbReference>
<evidence type="ECO:0000256" key="9">
    <source>
        <dbReference type="ARBA" id="ARBA00022842"/>
    </source>
</evidence>
<keyword evidence="5" id="KW-0479">Metal-binding</keyword>
<dbReference type="InterPro" id="IPR043502">
    <property type="entry name" value="DNA/RNA_pol_sf"/>
</dbReference>
<dbReference type="PROSITE" id="PS50013">
    <property type="entry name" value="CHROMO_2"/>
    <property type="match status" value="1"/>
</dbReference>
<dbReference type="InterPro" id="IPR001584">
    <property type="entry name" value="Integrase_cat-core"/>
</dbReference>
<dbReference type="Pfam" id="PF00385">
    <property type="entry name" value="Chromo"/>
    <property type="match status" value="1"/>
</dbReference>
<feature type="domain" description="Integrase catalytic" evidence="18">
    <location>
        <begin position="1125"/>
        <end position="1287"/>
    </location>
</feature>
<dbReference type="SUPFAM" id="SSF54160">
    <property type="entry name" value="Chromo domain-like"/>
    <property type="match status" value="1"/>
</dbReference>
<dbReference type="InterPro" id="IPR036397">
    <property type="entry name" value="RNaseH_sf"/>
</dbReference>
<dbReference type="EMBL" id="SGPL01000893">
    <property type="protein sequence ID" value="THH06299.1"/>
    <property type="molecule type" value="Genomic_DNA"/>
</dbReference>
<dbReference type="Pfam" id="PF00078">
    <property type="entry name" value="RVT_1"/>
    <property type="match status" value="1"/>
</dbReference>
<dbReference type="Pfam" id="PF17921">
    <property type="entry name" value="Integrase_H2C2"/>
    <property type="match status" value="1"/>
</dbReference>
<dbReference type="GO" id="GO:0015074">
    <property type="term" value="P:DNA integration"/>
    <property type="evidence" value="ECO:0007669"/>
    <property type="project" value="UniProtKB-KW"/>
</dbReference>
<keyword evidence="14" id="KW-0238">DNA-binding</keyword>
<feature type="compositionally biased region" description="Low complexity" evidence="16">
    <location>
        <begin position="972"/>
        <end position="988"/>
    </location>
</feature>
<evidence type="ECO:0000256" key="14">
    <source>
        <dbReference type="ARBA" id="ARBA00023125"/>
    </source>
</evidence>
<dbReference type="SUPFAM" id="SSF56672">
    <property type="entry name" value="DNA/RNA polymerases"/>
    <property type="match status" value="1"/>
</dbReference>
<keyword evidence="10" id="KW-0694">RNA-binding</keyword>
<dbReference type="GO" id="GO:0046872">
    <property type="term" value="F:metal ion binding"/>
    <property type="evidence" value="ECO:0007669"/>
    <property type="project" value="UniProtKB-KW"/>
</dbReference>
<dbReference type="CDD" id="cd01647">
    <property type="entry name" value="RT_LTR"/>
    <property type="match status" value="1"/>
</dbReference>
<evidence type="ECO:0000256" key="7">
    <source>
        <dbReference type="ARBA" id="ARBA00022759"/>
    </source>
</evidence>
<dbReference type="SMART" id="SM00298">
    <property type="entry name" value="CHROMO"/>
    <property type="match status" value="1"/>
</dbReference>
<dbReference type="InterPro" id="IPR016197">
    <property type="entry name" value="Chromo-like_dom_sf"/>
</dbReference>
<reference evidence="19 20" key="1">
    <citation type="submission" date="2019-02" db="EMBL/GenBank/DDBJ databases">
        <title>Genome sequencing of the rare red list fungi Bondarzewia mesenterica.</title>
        <authorList>
            <person name="Buettner E."/>
            <person name="Kellner H."/>
        </authorList>
    </citation>
    <scope>NUCLEOTIDE SEQUENCE [LARGE SCALE GENOMIC DNA]</scope>
    <source>
        <strain evidence="19 20">DSM 108281</strain>
    </source>
</reference>
<evidence type="ECO:0000256" key="4">
    <source>
        <dbReference type="ARBA" id="ARBA00022722"/>
    </source>
</evidence>
<dbReference type="Gene3D" id="3.30.70.270">
    <property type="match status" value="2"/>
</dbReference>
<dbReference type="PANTHER" id="PTHR37984:SF5">
    <property type="entry name" value="PROTEIN NYNRIN-LIKE"/>
    <property type="match status" value="1"/>
</dbReference>
<evidence type="ECO:0000259" key="17">
    <source>
        <dbReference type="PROSITE" id="PS50013"/>
    </source>
</evidence>
<dbReference type="InterPro" id="IPR012337">
    <property type="entry name" value="RNaseH-like_sf"/>
</dbReference>
<gene>
    <name evidence="19" type="ORF">EW146_g9654</name>
</gene>
<dbReference type="InterPro" id="IPR023780">
    <property type="entry name" value="Chromo_domain"/>
</dbReference>
<feature type="compositionally biased region" description="Low complexity" evidence="16">
    <location>
        <begin position="1296"/>
        <end position="1317"/>
    </location>
</feature>
<dbReference type="InterPro" id="IPR043128">
    <property type="entry name" value="Rev_trsase/Diguanyl_cyclase"/>
</dbReference>
<dbReference type="GO" id="GO:0005634">
    <property type="term" value="C:nucleus"/>
    <property type="evidence" value="ECO:0007669"/>
    <property type="project" value="UniProtKB-ARBA"/>
</dbReference>
<evidence type="ECO:0000256" key="1">
    <source>
        <dbReference type="ARBA" id="ARBA00022670"/>
    </source>
</evidence>
<dbReference type="GO" id="GO:0003677">
    <property type="term" value="F:DNA binding"/>
    <property type="evidence" value="ECO:0007669"/>
    <property type="project" value="UniProtKB-KW"/>
</dbReference>
<dbReference type="Gene3D" id="3.30.420.10">
    <property type="entry name" value="Ribonuclease H-like superfamily/Ribonuclease H"/>
    <property type="match status" value="1"/>
</dbReference>
<dbReference type="InterPro" id="IPR050951">
    <property type="entry name" value="Retrovirus_Pol_polyprotein"/>
</dbReference>
<dbReference type="PROSITE" id="PS50994">
    <property type="entry name" value="INTEGRASE"/>
    <property type="match status" value="1"/>
</dbReference>
<protein>
    <recommendedName>
        <fullName evidence="21">Reverse transcriptase</fullName>
    </recommendedName>
</protein>
<keyword evidence="3" id="KW-0548">Nucleotidyltransferase</keyword>
<evidence type="ECO:0000256" key="5">
    <source>
        <dbReference type="ARBA" id="ARBA00022723"/>
    </source>
</evidence>
<dbReference type="GO" id="GO:0003887">
    <property type="term" value="F:DNA-directed DNA polymerase activity"/>
    <property type="evidence" value="ECO:0007669"/>
    <property type="project" value="UniProtKB-KW"/>
</dbReference>